<proteinExistence type="predicted"/>
<comment type="caution">
    <text evidence="1">The sequence shown here is derived from an EMBL/GenBank/DDBJ whole genome shotgun (WGS) entry which is preliminary data.</text>
</comment>
<accession>A0ACB6UZU4</accession>
<dbReference type="EMBL" id="QVQA01000217">
    <property type="protein sequence ID" value="KAF5093629.1"/>
    <property type="molecule type" value="Genomic_DNA"/>
</dbReference>
<evidence type="ECO:0000313" key="2">
    <source>
        <dbReference type="Proteomes" id="UP000744676"/>
    </source>
</evidence>
<name>A0ACB6UZU4_9ASCO</name>
<keyword evidence="2" id="KW-1185">Reference proteome</keyword>
<gene>
    <name evidence="1" type="ORF">D0Z00_003955</name>
</gene>
<organism evidence="1 2">
    <name type="scientific">Geotrichum galactomycetum</name>
    <dbReference type="NCBI Taxonomy" id="27317"/>
    <lineage>
        <taxon>Eukaryota</taxon>
        <taxon>Fungi</taxon>
        <taxon>Dikarya</taxon>
        <taxon>Ascomycota</taxon>
        <taxon>Saccharomycotina</taxon>
        <taxon>Dipodascomycetes</taxon>
        <taxon>Dipodascales</taxon>
        <taxon>Dipodascaceae</taxon>
        <taxon>Geotrichum</taxon>
    </lineage>
</organism>
<dbReference type="Proteomes" id="UP000744676">
    <property type="component" value="Unassembled WGS sequence"/>
</dbReference>
<sequence>MASKFFFARTIPGLFARPVVLGSGLGLLGATALVGRSYSRVLNEAAVGRLAPAPDSRVPFPHQHETAPLLRPAPRFNYRYLTLGSMTGAAAGFIVGKFSKLLVALVVVGALTLQYLSSRGIYVPGVGYAKQSAVDWGRRQSVREIIFLEDAGFKASFLAAFSVAALYA</sequence>
<reference evidence="1 2" key="1">
    <citation type="journal article" date="2020" name="Front. Microbiol.">
        <title>Phenotypic and Genetic Characterization of the Cheese Ripening Yeast Geotrichum candidum.</title>
        <authorList>
            <person name="Perkins V."/>
            <person name="Vignola S."/>
            <person name="Lessard M.H."/>
            <person name="Plante P.L."/>
            <person name="Corbeil J."/>
            <person name="Dugat-Bony E."/>
            <person name="Frenette M."/>
            <person name="Labrie S."/>
        </authorList>
    </citation>
    <scope>NUCLEOTIDE SEQUENCE [LARGE SCALE GENOMIC DNA]</scope>
    <source>
        <strain evidence="1 2">LMA-1147</strain>
    </source>
</reference>
<evidence type="ECO:0000313" key="1">
    <source>
        <dbReference type="EMBL" id="KAF5093629.1"/>
    </source>
</evidence>
<protein>
    <submittedName>
        <fullName evidence="1">Uncharacterized protein</fullName>
    </submittedName>
</protein>